<proteinExistence type="predicted"/>
<keyword evidence="1" id="KW-0812">Transmembrane</keyword>
<feature type="transmembrane region" description="Helical" evidence="1">
    <location>
        <begin position="23"/>
        <end position="42"/>
    </location>
</feature>
<dbReference type="AlphaFoldDB" id="A0ABD5QNY2"/>
<organism evidence="2 3">
    <name type="scientific">Halorubrum glutamatedens</name>
    <dbReference type="NCBI Taxonomy" id="2707018"/>
    <lineage>
        <taxon>Archaea</taxon>
        <taxon>Methanobacteriati</taxon>
        <taxon>Methanobacteriota</taxon>
        <taxon>Stenosarchaea group</taxon>
        <taxon>Halobacteria</taxon>
        <taxon>Halobacteriales</taxon>
        <taxon>Haloferacaceae</taxon>
        <taxon>Halorubrum</taxon>
    </lineage>
</organism>
<dbReference type="EMBL" id="JBHSKV010000006">
    <property type="protein sequence ID" value="MFC5133885.1"/>
    <property type="molecule type" value="Genomic_DNA"/>
</dbReference>
<feature type="transmembrane region" description="Helical" evidence="1">
    <location>
        <begin position="121"/>
        <end position="143"/>
    </location>
</feature>
<keyword evidence="1" id="KW-0472">Membrane</keyword>
<feature type="transmembrane region" description="Helical" evidence="1">
    <location>
        <begin position="149"/>
        <end position="169"/>
    </location>
</feature>
<evidence type="ECO:0000313" key="3">
    <source>
        <dbReference type="Proteomes" id="UP001596145"/>
    </source>
</evidence>
<dbReference type="Pfam" id="PF11667">
    <property type="entry name" value="DUF3267"/>
    <property type="match status" value="1"/>
</dbReference>
<dbReference type="InterPro" id="IPR021683">
    <property type="entry name" value="DUF3267"/>
</dbReference>
<accession>A0ABD5QNY2</accession>
<protein>
    <submittedName>
        <fullName evidence="2">DUF3267 domain-containing protein</fullName>
    </submittedName>
</protein>
<feature type="transmembrane region" description="Helical" evidence="1">
    <location>
        <begin position="62"/>
        <end position="83"/>
    </location>
</feature>
<dbReference type="Proteomes" id="UP001596145">
    <property type="component" value="Unassembled WGS sequence"/>
</dbReference>
<evidence type="ECO:0000313" key="2">
    <source>
        <dbReference type="EMBL" id="MFC5133885.1"/>
    </source>
</evidence>
<evidence type="ECO:0000256" key="1">
    <source>
        <dbReference type="SAM" id="Phobius"/>
    </source>
</evidence>
<name>A0ABD5QNY2_9EURY</name>
<reference evidence="2 3" key="1">
    <citation type="journal article" date="2019" name="Int. J. Syst. Evol. Microbiol.">
        <title>The Global Catalogue of Microorganisms (GCM) 10K type strain sequencing project: providing services to taxonomists for standard genome sequencing and annotation.</title>
        <authorList>
            <consortium name="The Broad Institute Genomics Platform"/>
            <consortium name="The Broad Institute Genome Sequencing Center for Infectious Disease"/>
            <person name="Wu L."/>
            <person name="Ma J."/>
        </authorList>
    </citation>
    <scope>NUCLEOTIDE SEQUENCE [LARGE SCALE GENOMIC DNA]</scope>
    <source>
        <strain evidence="2 3">CGMCC 1.16026</strain>
    </source>
</reference>
<sequence>MPINWPPEGHTEPKKYERSERGVFAVMLVLIGIFGVTTYQPIATGTETYVLLWVDFAASIGLSALPAVFGGVAIFAGGLFVLFRRVVTPIHERIHYEVARQLDLNPDYGYEEMWFHKNPRVIALSTGISVGENMAMLIAPFVGIGLLSVGVLLVSNGLVAGVAAIVLWVNSASSAQDLYHYLRLLRMDPETKFANFERDGEIRTEYVVPEQ</sequence>
<comment type="caution">
    <text evidence="2">The sequence shown here is derived from an EMBL/GenBank/DDBJ whole genome shotgun (WGS) entry which is preliminary data.</text>
</comment>
<keyword evidence="1" id="KW-1133">Transmembrane helix</keyword>
<keyword evidence="3" id="KW-1185">Reference proteome</keyword>
<gene>
    <name evidence="2" type="ORF">ACFPJA_03985</name>
</gene>
<dbReference type="RefSeq" id="WP_162498092.1">
    <property type="nucleotide sequence ID" value="NZ_JBHSKV010000006.1"/>
</dbReference>